<feature type="transmembrane region" description="Helical" evidence="1">
    <location>
        <begin position="44"/>
        <end position="63"/>
    </location>
</feature>
<keyword evidence="1" id="KW-0472">Membrane</keyword>
<accession>A0A370C0F9</accession>
<evidence type="ECO:0000256" key="1">
    <source>
        <dbReference type="SAM" id="Phobius"/>
    </source>
</evidence>
<keyword evidence="1" id="KW-1133">Transmembrane helix</keyword>
<evidence type="ECO:0000313" key="2">
    <source>
        <dbReference type="EMBL" id="RDH20208.1"/>
    </source>
</evidence>
<reference evidence="2 3" key="1">
    <citation type="submission" date="2018-07" db="EMBL/GenBank/DDBJ databases">
        <title>Section-level genome sequencing of Aspergillus section Nigri to investigate inter- and intra-species variation.</title>
        <authorList>
            <consortium name="DOE Joint Genome Institute"/>
            <person name="Vesth T.C."/>
            <person name="Nybo J.L."/>
            <person name="Theobald S."/>
            <person name="Frisvad J.C."/>
            <person name="Larsen T.O."/>
            <person name="Nielsen K.F."/>
            <person name="Hoof J.B."/>
            <person name="Brandl J."/>
            <person name="Salamov A."/>
            <person name="Riley R."/>
            <person name="Gladden J.M."/>
            <person name="Phatale P."/>
            <person name="Nielsen M.T."/>
            <person name="Lyhne E.K."/>
            <person name="Kogle M.E."/>
            <person name="Strasser K."/>
            <person name="McDonnell E."/>
            <person name="Barry K."/>
            <person name="Clum A."/>
            <person name="Chen C."/>
            <person name="Nolan M."/>
            <person name="Sandor L."/>
            <person name="Kuo A."/>
            <person name="Lipzen A."/>
            <person name="Hainaut M."/>
            <person name="Drula E."/>
            <person name="Tsang A."/>
            <person name="Magnuson J.K."/>
            <person name="Henrissat B."/>
            <person name="Wiebenga A."/>
            <person name="Simmons B.A."/>
            <person name="Makela M.R."/>
            <person name="De vries R.P."/>
            <person name="Grigoriev I.V."/>
            <person name="Mortensen U.H."/>
            <person name="Baker S.E."/>
            <person name="Andersen M.R."/>
        </authorList>
    </citation>
    <scope>NUCLEOTIDE SEQUENCE [LARGE SCALE GENOMIC DNA]</scope>
    <source>
        <strain evidence="2 3">ATCC 13496</strain>
    </source>
</reference>
<evidence type="ECO:0000313" key="3">
    <source>
        <dbReference type="Proteomes" id="UP000253845"/>
    </source>
</evidence>
<protein>
    <submittedName>
        <fullName evidence="2">Uncharacterized protein</fullName>
    </submittedName>
</protein>
<gene>
    <name evidence="2" type="ORF">M747DRAFT_40909</name>
</gene>
<dbReference type="VEuPathDB" id="FungiDB:M747DRAFT_40909"/>
<dbReference type="EMBL" id="KZ851915">
    <property type="protein sequence ID" value="RDH20208.1"/>
    <property type="molecule type" value="Genomic_DNA"/>
</dbReference>
<keyword evidence="1" id="KW-0812">Transmembrane</keyword>
<name>A0A370C0F9_ASPNG</name>
<organism evidence="2 3">
    <name type="scientific">Aspergillus niger ATCC 13496</name>
    <dbReference type="NCBI Taxonomy" id="1353008"/>
    <lineage>
        <taxon>Eukaryota</taxon>
        <taxon>Fungi</taxon>
        <taxon>Dikarya</taxon>
        <taxon>Ascomycota</taxon>
        <taxon>Pezizomycotina</taxon>
        <taxon>Eurotiomycetes</taxon>
        <taxon>Eurotiomycetidae</taxon>
        <taxon>Eurotiales</taxon>
        <taxon>Aspergillaceae</taxon>
        <taxon>Aspergillus</taxon>
        <taxon>Aspergillus subgen. Circumdati</taxon>
    </lineage>
</organism>
<proteinExistence type="predicted"/>
<sequence length="84" mass="9514">MHRNHLVSATFASASFHLLPHSPLYDDTYNHFKLESLTPSGHENSIVLHVSLMLLLKTFLFNFSGIDRSRMLTVNRTLILSSSS</sequence>
<dbReference type="Proteomes" id="UP000253845">
    <property type="component" value="Unassembled WGS sequence"/>
</dbReference>
<dbReference type="AlphaFoldDB" id="A0A370C0F9"/>